<feature type="region of interest" description="Disordered" evidence="1">
    <location>
        <begin position="170"/>
        <end position="217"/>
    </location>
</feature>
<dbReference type="InterPro" id="IPR010421">
    <property type="entry name" value="TrcR"/>
</dbReference>
<dbReference type="RefSeq" id="WP_109767538.1">
    <property type="nucleotide sequence ID" value="NZ_QFWV02000008.1"/>
</dbReference>
<accession>A0A3A8AAI2</accession>
<name>A0A3A8AAI2_9HYPH</name>
<evidence type="ECO:0000313" key="2">
    <source>
        <dbReference type="EMBL" id="RKF06009.1"/>
    </source>
</evidence>
<gene>
    <name evidence="2" type="ORF">DEM25_015780</name>
</gene>
<keyword evidence="3" id="KW-1185">Reference proteome</keyword>
<dbReference type="Proteomes" id="UP000246132">
    <property type="component" value="Unassembled WGS sequence"/>
</dbReference>
<reference evidence="2 3" key="1">
    <citation type="journal article" date="2018" name="Int. J. Syst. Bacteriol.">
        <title>Oceaniradius stylonemae gen. nov., sp. nov., isolated from a red alga, Stylonema cornu-cervi.</title>
        <authorList>
            <person name="Jeong S."/>
        </authorList>
    </citation>
    <scope>NUCLEOTIDE SEQUENCE [LARGE SCALE GENOMIC DNA]</scope>
    <source>
        <strain evidence="2 3">StC1</strain>
    </source>
</reference>
<protein>
    <submittedName>
        <fullName evidence="2">DUF1013 domain-containing protein</fullName>
    </submittedName>
</protein>
<comment type="caution">
    <text evidence="2">The sequence shown here is derived from an EMBL/GenBank/DDBJ whole genome shotgun (WGS) entry which is preliminary data.</text>
</comment>
<dbReference type="EMBL" id="QFWV02000008">
    <property type="protein sequence ID" value="RKF06009.1"/>
    <property type="molecule type" value="Genomic_DNA"/>
</dbReference>
<proteinExistence type="predicted"/>
<organism evidence="2 3">
    <name type="scientific">Oceaniradius stylonematis</name>
    <dbReference type="NCBI Taxonomy" id="2184161"/>
    <lineage>
        <taxon>Bacteria</taxon>
        <taxon>Pseudomonadati</taxon>
        <taxon>Pseudomonadota</taxon>
        <taxon>Alphaproteobacteria</taxon>
        <taxon>Hyphomicrobiales</taxon>
        <taxon>Ahrensiaceae</taxon>
        <taxon>Oceaniradius</taxon>
    </lineage>
</organism>
<dbReference type="AlphaFoldDB" id="A0A3A8AAI2"/>
<evidence type="ECO:0000313" key="3">
    <source>
        <dbReference type="Proteomes" id="UP000246132"/>
    </source>
</evidence>
<sequence length="237" mass="26035">MANQLLMPKATAVWLVDNTGLTFDQIARFCALHPLEVKAIADEEAAQGIKGLDPVTTGQLSREEIEKGEADPNHVLKLSDPKVRVPQAKRKGPRYTPVSKRQDRPNAILWLVRYHPELKDAQISRLVGTTKNTIEQVRNRTHWNSANLQPVDPVALGLCSQIDLDMEVQKAAKNRPAEPEPEAGDTLLPAAQTESMPVFQSGDTHTPAPASDEDEIDADAVFAKLNALKKDDEGKAE</sequence>
<dbReference type="OrthoDB" id="9789843at2"/>
<evidence type="ECO:0000256" key="1">
    <source>
        <dbReference type="SAM" id="MobiDB-lite"/>
    </source>
</evidence>
<dbReference type="Pfam" id="PF06242">
    <property type="entry name" value="TrcR"/>
    <property type="match status" value="1"/>
</dbReference>